<dbReference type="PANTHER" id="PTHR33734:SF22">
    <property type="entry name" value="MEMBRANE-BOUND LYTIC MUREIN TRANSGLYCOSYLASE D"/>
    <property type="match status" value="1"/>
</dbReference>
<keyword evidence="4" id="KW-1185">Reference proteome</keyword>
<feature type="domain" description="LysM" evidence="2">
    <location>
        <begin position="527"/>
        <end position="571"/>
    </location>
</feature>
<dbReference type="EMBL" id="DF820457">
    <property type="protein sequence ID" value="GAK51256.1"/>
    <property type="molecule type" value="Genomic_DNA"/>
</dbReference>
<dbReference type="Pfam" id="PF01464">
    <property type="entry name" value="SLT"/>
    <property type="match status" value="1"/>
</dbReference>
<dbReference type="Gene3D" id="3.10.350.10">
    <property type="entry name" value="LysM domain"/>
    <property type="match status" value="3"/>
</dbReference>
<dbReference type="SMART" id="SM00257">
    <property type="entry name" value="LysM"/>
    <property type="match status" value="3"/>
</dbReference>
<dbReference type="InterPro" id="IPR023346">
    <property type="entry name" value="Lysozyme-like_dom_sf"/>
</dbReference>
<dbReference type="AlphaFoldDB" id="A0A081BLJ0"/>
<dbReference type="HOGENOM" id="CLU_027327_0_0_0"/>
<dbReference type="PROSITE" id="PS00922">
    <property type="entry name" value="TRANSGLYCOSYLASE"/>
    <property type="match status" value="1"/>
</dbReference>
<evidence type="ECO:0000259" key="2">
    <source>
        <dbReference type="PROSITE" id="PS51782"/>
    </source>
</evidence>
<evidence type="ECO:0000313" key="4">
    <source>
        <dbReference type="Proteomes" id="UP000030700"/>
    </source>
</evidence>
<dbReference type="SUPFAM" id="SSF53955">
    <property type="entry name" value="Lysozyme-like"/>
    <property type="match status" value="1"/>
</dbReference>
<evidence type="ECO:0000256" key="1">
    <source>
        <dbReference type="ARBA" id="ARBA00007734"/>
    </source>
</evidence>
<dbReference type="InterPro" id="IPR000189">
    <property type="entry name" value="Transglyc_AS"/>
</dbReference>
<dbReference type="CDD" id="cd16894">
    <property type="entry name" value="MltD-like"/>
    <property type="match status" value="1"/>
</dbReference>
<dbReference type="InterPro" id="IPR008258">
    <property type="entry name" value="Transglycosylase_SLT_dom_1"/>
</dbReference>
<dbReference type="PROSITE" id="PS51782">
    <property type="entry name" value="LYSM"/>
    <property type="match status" value="3"/>
</dbReference>
<dbReference type="InterPro" id="IPR036779">
    <property type="entry name" value="LysM_dom_sf"/>
</dbReference>
<feature type="domain" description="LysM" evidence="2">
    <location>
        <begin position="595"/>
        <end position="639"/>
    </location>
</feature>
<protein>
    <submittedName>
        <fullName evidence="3">Lytic transglycosylase</fullName>
    </submittedName>
</protein>
<dbReference type="Gene3D" id="1.10.530.10">
    <property type="match status" value="1"/>
</dbReference>
<dbReference type="GO" id="GO:0008932">
    <property type="term" value="F:lytic endotransglycosylase activity"/>
    <property type="evidence" value="ECO:0007669"/>
    <property type="project" value="TreeGrafter"/>
</dbReference>
<sequence>MASKRLMITPRQRKWLREYILKYSHQRLATLIGLMGLILAFATPIHWSVPPVQLTPEIPVTPETSTEPSLFDPFPYSDELATQMNFWRRIFTQYTSKQAVIHDDWYVDVVYEVVNVMDPVYGSEKEGWKAARDAQEKYVKILTSLADHWGNAKNMTETEQQIYELFKEIPESEYFKKTDAKDRVRIQVGQADRFKDGIIWAGQYLPTMKQIFREAGLPENLAYLPLIESAFNPHAHSFVGAAGMWQFMRMTGKEYHLTINPTVDERKDPLRSTRAAAKLLGHNYEVIQSWPLAITAYNHGLQGMKNAARAVNSEDIATIIEQYKGKAFGFSSRNFYVEFLAAVDVCQQYTKYFGEIEPEQPLALSEIKLPDYISAKTLEKYTPLTTKQIRELNPALHASAFNSNGFIPKGYVLNVPEEHKTEFETRYAAIPQTLKFAYLPVKSIHIVKKGEALSSIAKRYDVSQKALMAANNIKDAKKIRIGQKLKVPGGYAPVSENETMVVSSAPSAENSGKTDEKTAATTKSYFHKHTIKEGETLISIAKRYHLEVEEVLKANDLKKSQTIKIGQTLKIPAFEPRATQADKRSVATATDKKKKEHLVEKGQTLSMIAQLYKTSAKAIAKANAITNPRQIRPGQKLIIPEG</sequence>
<dbReference type="InterPro" id="IPR018392">
    <property type="entry name" value="LysM"/>
</dbReference>
<name>A0A081BLJ0_9BACT</name>
<dbReference type="GO" id="GO:0016020">
    <property type="term" value="C:membrane"/>
    <property type="evidence" value="ECO:0007669"/>
    <property type="project" value="InterPro"/>
</dbReference>
<dbReference type="STRING" id="1499966.U14_02499"/>
<accession>A0A081BLJ0</accession>
<proteinExistence type="inferred from homology"/>
<dbReference type="Proteomes" id="UP000030700">
    <property type="component" value="Unassembled WGS sequence"/>
</dbReference>
<organism evidence="3">
    <name type="scientific">Candidatus Moduliflexus flocculans</name>
    <dbReference type="NCBI Taxonomy" id="1499966"/>
    <lineage>
        <taxon>Bacteria</taxon>
        <taxon>Candidatus Moduliflexota</taxon>
        <taxon>Candidatus Moduliflexia</taxon>
        <taxon>Candidatus Moduliflexales</taxon>
        <taxon>Candidatus Moduliflexaceae</taxon>
    </lineage>
</organism>
<comment type="similarity">
    <text evidence="1">Belongs to the transglycosylase Slt family.</text>
</comment>
<dbReference type="PANTHER" id="PTHR33734">
    <property type="entry name" value="LYSM DOMAIN-CONTAINING GPI-ANCHORED PROTEIN 2"/>
    <property type="match status" value="1"/>
</dbReference>
<dbReference type="CDD" id="cd00118">
    <property type="entry name" value="LysM"/>
    <property type="match status" value="3"/>
</dbReference>
<evidence type="ECO:0000313" key="3">
    <source>
        <dbReference type="EMBL" id="GAK51256.1"/>
    </source>
</evidence>
<dbReference type="GO" id="GO:0000270">
    <property type="term" value="P:peptidoglycan metabolic process"/>
    <property type="evidence" value="ECO:0007669"/>
    <property type="project" value="InterPro"/>
</dbReference>
<feature type="domain" description="LysM" evidence="2">
    <location>
        <begin position="443"/>
        <end position="487"/>
    </location>
</feature>
<dbReference type="Pfam" id="PF01476">
    <property type="entry name" value="LysM"/>
    <property type="match status" value="3"/>
</dbReference>
<dbReference type="SUPFAM" id="SSF54106">
    <property type="entry name" value="LysM domain"/>
    <property type="match status" value="3"/>
</dbReference>
<reference evidence="3" key="1">
    <citation type="journal article" date="2015" name="PeerJ">
        <title>First genomic representation of candidate bacterial phylum KSB3 points to enhanced environmental sensing as a trigger of wastewater bulking.</title>
        <authorList>
            <person name="Sekiguchi Y."/>
            <person name="Ohashi A."/>
            <person name="Parks D.H."/>
            <person name="Yamauchi T."/>
            <person name="Tyson G.W."/>
            <person name="Hugenholtz P."/>
        </authorList>
    </citation>
    <scope>NUCLEOTIDE SEQUENCE [LARGE SCALE GENOMIC DNA]</scope>
</reference>
<gene>
    <name evidence="3" type="ORF">U14_02499</name>
</gene>